<dbReference type="PANTHER" id="PTHR42973:SF39">
    <property type="entry name" value="FAD-BINDING PCMH-TYPE DOMAIN-CONTAINING PROTEIN"/>
    <property type="match status" value="1"/>
</dbReference>
<dbReference type="Proteomes" id="UP000288429">
    <property type="component" value="Unassembled WGS sequence"/>
</dbReference>
<feature type="chain" id="PRO_5019445905" description="FAD-binding PCMH-type domain-containing protein" evidence="6">
    <location>
        <begin position="20"/>
        <end position="495"/>
    </location>
</feature>
<evidence type="ECO:0000256" key="1">
    <source>
        <dbReference type="ARBA" id="ARBA00001974"/>
    </source>
</evidence>
<keyword evidence="4" id="KW-0274">FAD</keyword>
<evidence type="ECO:0000256" key="6">
    <source>
        <dbReference type="SAM" id="SignalP"/>
    </source>
</evidence>
<keyword evidence="3" id="KW-0285">Flavoprotein</keyword>
<feature type="signal peptide" evidence="6">
    <location>
        <begin position="1"/>
        <end position="19"/>
    </location>
</feature>
<evidence type="ECO:0000313" key="8">
    <source>
        <dbReference type="EMBL" id="RSM03527.1"/>
    </source>
</evidence>
<comment type="similarity">
    <text evidence="2">Belongs to the oxygen-dependent FAD-linked oxidoreductase family.</text>
</comment>
<dbReference type="InterPro" id="IPR006094">
    <property type="entry name" value="Oxid_FAD_bind_N"/>
</dbReference>
<dbReference type="AlphaFoldDB" id="A0A428TN88"/>
<dbReference type="InterPro" id="IPR016169">
    <property type="entry name" value="FAD-bd_PCMH_sub2"/>
</dbReference>
<comment type="caution">
    <text evidence="8">The sequence shown here is derived from an EMBL/GenBank/DDBJ whole genome shotgun (WGS) entry which is preliminary data.</text>
</comment>
<evidence type="ECO:0000256" key="4">
    <source>
        <dbReference type="ARBA" id="ARBA00022827"/>
    </source>
</evidence>
<feature type="domain" description="FAD-binding PCMH-type" evidence="7">
    <location>
        <begin position="59"/>
        <end position="232"/>
    </location>
</feature>
<dbReference type="Gene3D" id="3.40.462.20">
    <property type="match status" value="1"/>
</dbReference>
<evidence type="ECO:0000256" key="2">
    <source>
        <dbReference type="ARBA" id="ARBA00005466"/>
    </source>
</evidence>
<evidence type="ECO:0000256" key="3">
    <source>
        <dbReference type="ARBA" id="ARBA00022630"/>
    </source>
</evidence>
<keyword evidence="9" id="KW-1185">Reference proteome</keyword>
<dbReference type="PANTHER" id="PTHR42973">
    <property type="entry name" value="BINDING OXIDOREDUCTASE, PUTATIVE (AFU_ORTHOLOGUE AFUA_1G17690)-RELATED"/>
    <property type="match status" value="1"/>
</dbReference>
<organism evidence="8 9">
    <name type="scientific">Fusarium ambrosium</name>
    <dbReference type="NCBI Taxonomy" id="131363"/>
    <lineage>
        <taxon>Eukaryota</taxon>
        <taxon>Fungi</taxon>
        <taxon>Dikarya</taxon>
        <taxon>Ascomycota</taxon>
        <taxon>Pezizomycotina</taxon>
        <taxon>Sordariomycetes</taxon>
        <taxon>Hypocreomycetidae</taxon>
        <taxon>Hypocreales</taxon>
        <taxon>Nectriaceae</taxon>
        <taxon>Fusarium</taxon>
        <taxon>Fusarium solani species complex</taxon>
    </lineage>
</organism>
<dbReference type="SUPFAM" id="SSF56176">
    <property type="entry name" value="FAD-binding/transporter-associated domain-like"/>
    <property type="match status" value="1"/>
</dbReference>
<evidence type="ECO:0000259" key="7">
    <source>
        <dbReference type="PROSITE" id="PS51387"/>
    </source>
</evidence>
<dbReference type="Pfam" id="PF01565">
    <property type="entry name" value="FAD_binding_4"/>
    <property type="match status" value="1"/>
</dbReference>
<dbReference type="InterPro" id="IPR036318">
    <property type="entry name" value="FAD-bd_PCMH-like_sf"/>
</dbReference>
<accession>A0A428TN88</accession>
<comment type="cofactor">
    <cofactor evidence="1">
        <name>FAD</name>
        <dbReference type="ChEBI" id="CHEBI:57692"/>
    </cofactor>
</comment>
<gene>
    <name evidence="8" type="ORF">CDV31_010458</name>
</gene>
<dbReference type="GO" id="GO:0071949">
    <property type="term" value="F:FAD binding"/>
    <property type="evidence" value="ECO:0007669"/>
    <property type="project" value="InterPro"/>
</dbReference>
<dbReference type="PROSITE" id="PS51387">
    <property type="entry name" value="FAD_PCMH"/>
    <property type="match status" value="1"/>
</dbReference>
<dbReference type="InterPro" id="IPR050416">
    <property type="entry name" value="FAD-linked_Oxidoreductase"/>
</dbReference>
<keyword evidence="6" id="KW-0732">Signal</keyword>
<sequence length="495" mass="54034">MVFLPLLLVLGLCSGLCLGSPFYGPPDALTSCLAAASVPYAAKNSSQWIQDTKPYNLRLAYIPEAVAIPTTIKHIQDAVKCARQHGVRVSAKSGGHSYGSFGFGGEDGHLVVVMDAMDKVTLNKDMSCTIEAGARLGHVANELFNNAYRRALPHGTCPGVGITGHALHGGYGMSSRTYGLTLDRLVAATVVMADGSIKHSSVWDTPNFHWALRGAGSSFGIVAELDFMTFAAPEVLTSFSIDLDWSEEEAVEGILAFQEFGVNAPRELNMQIYMGPRGQTIQGLYHGKLEGLNTALRPLLGEINAQVSKTRTMNWIESVGHFSDGQSIVQRRPYDRHSTFYTTSLMTHALIRHQVESLANALFTNARDPSARKSWYLLLDLFSGPNSAISEKTPSDTAFPHRDKLLLYQFSDGGTNGVYPPEGFELLRRFRESVTSSMADGEWGMYANYLDTQLDGDTAARLYYGGEFGEVEGFEGGSLILMMCFGIRRVLGLLR</sequence>
<proteinExistence type="inferred from homology"/>
<name>A0A428TN88_9HYPO</name>
<dbReference type="GO" id="GO:0016491">
    <property type="term" value="F:oxidoreductase activity"/>
    <property type="evidence" value="ECO:0007669"/>
    <property type="project" value="UniProtKB-KW"/>
</dbReference>
<protein>
    <recommendedName>
        <fullName evidence="7">FAD-binding PCMH-type domain-containing protein</fullName>
    </recommendedName>
</protein>
<dbReference type="Gene3D" id="3.30.465.10">
    <property type="match status" value="1"/>
</dbReference>
<dbReference type="InterPro" id="IPR016166">
    <property type="entry name" value="FAD-bd_PCMH"/>
</dbReference>
<reference evidence="8 9" key="1">
    <citation type="submission" date="2017-06" db="EMBL/GenBank/DDBJ databases">
        <title>Cmopartive genomic analysis of Ambrosia Fusariam Clade fungi.</title>
        <authorList>
            <person name="Stajich J.E."/>
            <person name="Carrillo J."/>
            <person name="Kijimoto T."/>
            <person name="Eskalen A."/>
            <person name="O'Donnell K."/>
            <person name="Kasson M."/>
        </authorList>
    </citation>
    <scope>NUCLEOTIDE SEQUENCE [LARGE SCALE GENOMIC DNA]</scope>
    <source>
        <strain evidence="8 9">NRRL 20438</strain>
    </source>
</reference>
<evidence type="ECO:0000313" key="9">
    <source>
        <dbReference type="Proteomes" id="UP000288429"/>
    </source>
</evidence>
<evidence type="ECO:0000256" key="5">
    <source>
        <dbReference type="ARBA" id="ARBA00023002"/>
    </source>
</evidence>
<keyword evidence="5" id="KW-0560">Oxidoreductase</keyword>
<dbReference type="EMBL" id="NIZV01000162">
    <property type="protein sequence ID" value="RSM03527.1"/>
    <property type="molecule type" value="Genomic_DNA"/>
</dbReference>